<proteinExistence type="predicted"/>
<comment type="caution">
    <text evidence="10">The sequence shown here is derived from an EMBL/GenBank/DDBJ whole genome shotgun (WGS) entry which is preliminary data.</text>
</comment>
<keyword evidence="4" id="KW-0611">Plant defense</keyword>
<dbReference type="PRINTS" id="PR00364">
    <property type="entry name" value="DISEASERSIST"/>
</dbReference>
<dbReference type="FunFam" id="1.10.10.10:FF:000322">
    <property type="entry name" value="Probable disease resistance protein At1g63360"/>
    <property type="match status" value="1"/>
</dbReference>
<evidence type="ECO:0000259" key="7">
    <source>
        <dbReference type="Pfam" id="PF18052"/>
    </source>
</evidence>
<dbReference type="Gene3D" id="1.10.10.10">
    <property type="entry name" value="Winged helix-like DNA-binding domain superfamily/Winged helix DNA-binding domain"/>
    <property type="match status" value="2"/>
</dbReference>
<keyword evidence="2" id="KW-0677">Repeat</keyword>
<protein>
    <submittedName>
        <fullName evidence="10">LRR and NB-ARC domain-containing disease resistance protein</fullName>
    </submittedName>
</protein>
<keyword evidence="1" id="KW-0433">Leucine-rich repeat</keyword>
<dbReference type="Gene3D" id="3.40.50.300">
    <property type="entry name" value="P-loop containing nucleotide triphosphate hydrolases"/>
    <property type="match status" value="2"/>
</dbReference>
<dbReference type="Pfam" id="PF18052">
    <property type="entry name" value="Rx_N"/>
    <property type="match status" value="2"/>
</dbReference>
<evidence type="ECO:0000256" key="3">
    <source>
        <dbReference type="ARBA" id="ARBA00022741"/>
    </source>
</evidence>
<gene>
    <name evidence="10" type="ORF">EPI10_009433</name>
</gene>
<evidence type="ECO:0000256" key="2">
    <source>
        <dbReference type="ARBA" id="ARBA00022737"/>
    </source>
</evidence>
<dbReference type="Gene3D" id="3.80.10.10">
    <property type="entry name" value="Ribonuclease Inhibitor"/>
    <property type="match status" value="3"/>
</dbReference>
<dbReference type="SUPFAM" id="SSF52058">
    <property type="entry name" value="L domain-like"/>
    <property type="match status" value="2"/>
</dbReference>
<dbReference type="InterPro" id="IPR002182">
    <property type="entry name" value="NB-ARC"/>
</dbReference>
<dbReference type="Gene3D" id="1.10.8.430">
    <property type="entry name" value="Helical domain of apoptotic protease-activating factors"/>
    <property type="match status" value="2"/>
</dbReference>
<dbReference type="InterPro" id="IPR001611">
    <property type="entry name" value="Leu-rich_rpt"/>
</dbReference>
<evidence type="ECO:0000259" key="9">
    <source>
        <dbReference type="Pfam" id="PF25019"/>
    </source>
</evidence>
<keyword evidence="11" id="KW-1185">Reference proteome</keyword>
<dbReference type="InterPro" id="IPR042197">
    <property type="entry name" value="Apaf_helical"/>
</dbReference>
<dbReference type="Pfam" id="PF25019">
    <property type="entry name" value="LRR_R13L1-DRL21"/>
    <property type="match status" value="1"/>
</dbReference>
<accession>A0A5B6U5J9</accession>
<evidence type="ECO:0000259" key="8">
    <source>
        <dbReference type="Pfam" id="PF23559"/>
    </source>
</evidence>
<dbReference type="Gene3D" id="1.20.5.4130">
    <property type="match status" value="2"/>
</dbReference>
<dbReference type="PANTHER" id="PTHR36766">
    <property type="entry name" value="PLANT BROAD-SPECTRUM MILDEW RESISTANCE PROTEIN RPW8"/>
    <property type="match status" value="1"/>
</dbReference>
<feature type="domain" description="R13L1/DRL21-like LRR repeat region" evidence="9">
    <location>
        <begin position="684"/>
        <end position="813"/>
    </location>
</feature>
<evidence type="ECO:0000256" key="1">
    <source>
        <dbReference type="ARBA" id="ARBA00022614"/>
    </source>
</evidence>
<organism evidence="10 11">
    <name type="scientific">Gossypium australe</name>
    <dbReference type="NCBI Taxonomy" id="47621"/>
    <lineage>
        <taxon>Eukaryota</taxon>
        <taxon>Viridiplantae</taxon>
        <taxon>Streptophyta</taxon>
        <taxon>Embryophyta</taxon>
        <taxon>Tracheophyta</taxon>
        <taxon>Spermatophyta</taxon>
        <taxon>Magnoliopsida</taxon>
        <taxon>eudicotyledons</taxon>
        <taxon>Gunneridae</taxon>
        <taxon>Pentapetalae</taxon>
        <taxon>rosids</taxon>
        <taxon>malvids</taxon>
        <taxon>Malvales</taxon>
        <taxon>Malvaceae</taxon>
        <taxon>Malvoideae</taxon>
        <taxon>Gossypium</taxon>
    </lineage>
</organism>
<evidence type="ECO:0000313" key="10">
    <source>
        <dbReference type="EMBL" id="KAA3453391.1"/>
    </source>
</evidence>
<feature type="domain" description="NB-ARC" evidence="6">
    <location>
        <begin position="176"/>
        <end position="345"/>
    </location>
</feature>
<dbReference type="PANTHER" id="PTHR36766:SF51">
    <property type="entry name" value="DISEASE RESISTANCE RPP13-LIKE PROTEIN 1"/>
    <property type="match status" value="1"/>
</dbReference>
<dbReference type="InterPro" id="IPR041118">
    <property type="entry name" value="Rx_N"/>
</dbReference>
<dbReference type="EMBL" id="SMMG02000013">
    <property type="protein sequence ID" value="KAA3453391.1"/>
    <property type="molecule type" value="Genomic_DNA"/>
</dbReference>
<feature type="domain" description="Disease resistance N-terminal" evidence="7">
    <location>
        <begin position="1274"/>
        <end position="1338"/>
    </location>
</feature>
<evidence type="ECO:0000256" key="5">
    <source>
        <dbReference type="ARBA" id="ARBA00022840"/>
    </source>
</evidence>
<dbReference type="OrthoDB" id="37484at2759"/>
<feature type="domain" description="NB-ARC" evidence="6">
    <location>
        <begin position="1421"/>
        <end position="1472"/>
    </location>
</feature>
<name>A0A5B6U5J9_9ROSI</name>
<dbReference type="PROSITE" id="PS51450">
    <property type="entry name" value="LRR"/>
    <property type="match status" value="1"/>
</dbReference>
<feature type="domain" description="NB-ARC" evidence="6">
    <location>
        <begin position="1477"/>
        <end position="1535"/>
    </location>
</feature>
<feature type="domain" description="Disease resistance N-terminal" evidence="7">
    <location>
        <begin position="10"/>
        <end position="99"/>
    </location>
</feature>
<dbReference type="GO" id="GO:0043531">
    <property type="term" value="F:ADP binding"/>
    <property type="evidence" value="ECO:0007669"/>
    <property type="project" value="InterPro"/>
</dbReference>
<dbReference type="InterPro" id="IPR036388">
    <property type="entry name" value="WH-like_DNA-bd_sf"/>
</dbReference>
<dbReference type="InterPro" id="IPR058922">
    <property type="entry name" value="WHD_DRP"/>
</dbReference>
<dbReference type="Pfam" id="PF23559">
    <property type="entry name" value="WHD_DRP"/>
    <property type="match status" value="1"/>
</dbReference>
<dbReference type="InterPro" id="IPR027417">
    <property type="entry name" value="P-loop_NTPase"/>
</dbReference>
<dbReference type="InterPro" id="IPR032675">
    <property type="entry name" value="LRR_dom_sf"/>
</dbReference>
<dbReference type="GO" id="GO:0051707">
    <property type="term" value="P:response to other organism"/>
    <property type="evidence" value="ECO:0007669"/>
    <property type="project" value="UniProtKB-ARBA"/>
</dbReference>
<keyword evidence="5" id="KW-0067">ATP-binding</keyword>
<dbReference type="FunFam" id="3.40.50.300:FF:001091">
    <property type="entry name" value="Probable disease resistance protein At1g61300"/>
    <property type="match status" value="1"/>
</dbReference>
<evidence type="ECO:0000256" key="4">
    <source>
        <dbReference type="ARBA" id="ARBA00022821"/>
    </source>
</evidence>
<evidence type="ECO:0000313" key="11">
    <source>
        <dbReference type="Proteomes" id="UP000325315"/>
    </source>
</evidence>
<dbReference type="Proteomes" id="UP000325315">
    <property type="component" value="Unassembled WGS sequence"/>
</dbReference>
<keyword evidence="3" id="KW-0547">Nucleotide-binding</keyword>
<sequence length="1638" mass="185886">MAGASVGGAFLSAALQVLFDRMASQGFLDFIRGKKLEKGLVKKLKPTLMSVKAVLDDAEDKQITNPNVKDWVSELKDAVYDAEDLVDEIATEALRTRLEAEDEIASTKVIRVVSSFNPFSRGMESKLEDVLERLESLVKQKEILGLKEYCRGEKALQRPPATSLVDESGVYGRDNEKEAIMKLLCLENANGNQLDVIPIVGMGGVGKTTLAQLVYNDKRVDEWFDIKAWVCVSEEFEAFRVTKTILEEITSICDSSQNLNQLQLKLKEKLLGKKFLFVLDDVWNEKYVDWEELRSPFCFGAKNSKIVVTTRNESVASIMRTVPPYHLNILSDEDCWELFAKHAFVDTSPSIHPNLTATGEAMVKRCRGLPLAAKALGGLLRYNLDVDEWNKISTSNLWDITDGILPALRLSYYYLPSHLKRCFAYCSLFPKDYEFKKEELVRLWMAEDLLLNFKSKEEMEEQGKEYFKDLASRSFFHQLSLDKSCFVMHDLISDLAKSVAGEFFCRLEGCDNLCEINQKARHLSNVQENYDVRKKFETLPKAKGLRTFLSLKCLPWHSYVTNKVMHDLLSKSRLRVLSLAKYCNINEIPKEISKLKHLRSLDLSGSSIKSLPNSLSTLYNLQMLTLFRCSNLVELPKDMGRLINMYYLNIRGTMLASMPKGMGKLKDLRTLTDFVLGEQNGSSIEELGKLKHLHGQLAISGLKNVACARDAKSVNLKDKMNLKELEFIWKKHTNGSEVLGQFEADKEVLQQLEPHTNLEHLVIGFYRGTRFPEWVGHSSFLNVVSVHLRGCKFCHSMPPLGQLSSLKSLSISGFSAVVIVGDEFYGSDHALTKPFGSLENLRFEDMPEWEEWFCFKVEAFCLLQELSIIDCPKLTKNLPKHLRSLTKLEIRNCENLQSLLPRTTSIRQLNLRRCDALRLEPLSCGLQKLQIRDLNIDDSMLEKMVQHCSHLKKLVMLDCSKLKILPEGKLPITLKELNIERCPVLDCSKILLYTALESLIIEGKCHKLESFPLGSMPMLNYVSIWECEDLKSICASNGSHQHLSRLNYLHIYHCSNFTSLQIEDELSATNLTSLTLWHCMTLKSLPEQMRSLFPSLEHLSIRYCPEIESFPEEGLSSKLKTIEIGRTDKLIASMMRRAWGLQILPSLRGFELSGAELEMESFPDEHMLPSSITSLTISDLPNLKFLDNKAFQHFALCELIIDSCPKLQSMPEKSLLASLSYLSINNCPLLRKRCKKKKGKDWPKVSHIPVLLDRIVSGDVLRLIKGKKLEPLLLEKLKPTLMSVKAVLDDAENKQITKPSVKSWTDELKDAVYDAEDLLDEISTEALRNKIEPEYQTTAMKKVSSFFSSSNPFKDGMQSKLEEILGRLDYLLNQIQILGLKENYKGEKAFQRTPATSLVDESDVYGRDDEKEEIMKLLDPQNLSENQIAVIPIVSMGGLGKTTLAQLIYNDPRVDKWFDRKAWVCVSEEFDAFKNYFHWKELASPFTSGAKNSKIIVTIGDENVAAIMRNVPTYRLDVLSDDDCWKLFAKHAFDGSSPTKHPDLMAIGEAIVKGCGGLPLAAKALGGLLRCKPDADEGKKILHSNFWDIPNDATNILPALTLSYHYLPSHLKRCFAYCSIFPKDYEFEKEELYSIMDG</sequence>
<dbReference type="GO" id="GO:0006952">
    <property type="term" value="P:defense response"/>
    <property type="evidence" value="ECO:0007669"/>
    <property type="project" value="UniProtKB-KW"/>
</dbReference>
<evidence type="ECO:0000259" key="6">
    <source>
        <dbReference type="Pfam" id="PF00931"/>
    </source>
</evidence>
<dbReference type="SUPFAM" id="SSF52540">
    <property type="entry name" value="P-loop containing nucleoside triphosphate hydrolases"/>
    <property type="match status" value="2"/>
</dbReference>
<feature type="domain" description="Disease resistance protein winged helix" evidence="8">
    <location>
        <begin position="428"/>
        <end position="496"/>
    </location>
</feature>
<dbReference type="InterPro" id="IPR056789">
    <property type="entry name" value="LRR_R13L1-DRL21"/>
</dbReference>
<dbReference type="GO" id="GO:0005524">
    <property type="term" value="F:ATP binding"/>
    <property type="evidence" value="ECO:0007669"/>
    <property type="project" value="UniProtKB-KW"/>
</dbReference>
<reference evidence="11" key="1">
    <citation type="journal article" date="2019" name="Plant Biotechnol. J.">
        <title>Genome sequencing of the Australian wild diploid species Gossypium australe highlights disease resistance and delayed gland morphogenesis.</title>
        <authorList>
            <person name="Cai Y."/>
            <person name="Cai X."/>
            <person name="Wang Q."/>
            <person name="Wang P."/>
            <person name="Zhang Y."/>
            <person name="Cai C."/>
            <person name="Xu Y."/>
            <person name="Wang K."/>
            <person name="Zhou Z."/>
            <person name="Wang C."/>
            <person name="Geng S."/>
            <person name="Li B."/>
            <person name="Dong Q."/>
            <person name="Hou Y."/>
            <person name="Wang H."/>
            <person name="Ai P."/>
            <person name="Liu Z."/>
            <person name="Yi F."/>
            <person name="Sun M."/>
            <person name="An G."/>
            <person name="Cheng J."/>
            <person name="Zhang Y."/>
            <person name="Shi Q."/>
            <person name="Xie Y."/>
            <person name="Shi X."/>
            <person name="Chang Y."/>
            <person name="Huang F."/>
            <person name="Chen Y."/>
            <person name="Hong S."/>
            <person name="Mi L."/>
            <person name="Sun Q."/>
            <person name="Zhang L."/>
            <person name="Zhou B."/>
            <person name="Peng R."/>
            <person name="Zhang X."/>
            <person name="Liu F."/>
        </authorList>
    </citation>
    <scope>NUCLEOTIDE SEQUENCE [LARGE SCALE GENOMIC DNA]</scope>
    <source>
        <strain evidence="11">cv. PA1801</strain>
    </source>
</reference>
<dbReference type="Pfam" id="PF00931">
    <property type="entry name" value="NB-ARC"/>
    <property type="match status" value="3"/>
</dbReference>